<dbReference type="InterPro" id="IPR045188">
    <property type="entry name" value="Boi1/Boi2-like"/>
</dbReference>
<reference evidence="3 4" key="1">
    <citation type="journal article" date="2017" name="G3 (Bethesda)">
        <title>The Physical Genome Mapping of Anopheles albimanus Corrected Scaffold Misassemblies and Identified Interarm Rearrangements in Genus Anopheles.</title>
        <authorList>
            <person name="Artemov G.N."/>
            <person name="Peery A.N."/>
            <person name="Jiang X."/>
            <person name="Tu Z."/>
            <person name="Stegniy V.N."/>
            <person name="Sharakhova M.V."/>
            <person name="Sharakhov I.V."/>
        </authorList>
    </citation>
    <scope>NUCLEOTIDE SEQUENCE [LARGE SCALE GENOMIC DNA]</scope>
    <source>
        <strain evidence="3 4">ALBI9_A</strain>
    </source>
</reference>
<dbReference type="InterPro" id="IPR011993">
    <property type="entry name" value="PH-like_dom_sf"/>
</dbReference>
<evidence type="ECO:0000256" key="2">
    <source>
        <dbReference type="SAM" id="MobiDB-lite"/>
    </source>
</evidence>
<dbReference type="KEGG" id="aali:118468415"/>
<keyword evidence="4" id="KW-1185">Reference proteome</keyword>
<dbReference type="PANTHER" id="PTHR22902:SF53">
    <property type="entry name" value="INOSITOL PHOSPHATASE INTERACTING PROTEIN, ISOFORM A"/>
    <property type="match status" value="1"/>
</dbReference>
<evidence type="ECO:0000313" key="4">
    <source>
        <dbReference type="Proteomes" id="UP000069272"/>
    </source>
</evidence>
<proteinExistence type="predicted"/>
<dbReference type="Pfam" id="PF00169">
    <property type="entry name" value="PH"/>
    <property type="match status" value="1"/>
</dbReference>
<dbReference type="GeneID" id="118468415"/>
<dbReference type="SMART" id="SM00233">
    <property type="entry name" value="PH"/>
    <property type="match status" value="1"/>
</dbReference>
<keyword evidence="1" id="KW-0175">Coiled coil</keyword>
<name>A0A182FIM1_ANOAL</name>
<evidence type="ECO:0000256" key="1">
    <source>
        <dbReference type="SAM" id="Coils"/>
    </source>
</evidence>
<dbReference type="GO" id="GO:0005802">
    <property type="term" value="C:trans-Golgi network"/>
    <property type="evidence" value="ECO:0007669"/>
    <property type="project" value="TreeGrafter"/>
</dbReference>
<dbReference type="VEuPathDB" id="VectorBase:AALB006366"/>
<dbReference type="GO" id="GO:0055037">
    <property type="term" value="C:recycling endosome"/>
    <property type="evidence" value="ECO:0007669"/>
    <property type="project" value="TreeGrafter"/>
</dbReference>
<organism evidence="3 4">
    <name type="scientific">Anopheles albimanus</name>
    <name type="common">New world malaria mosquito</name>
    <dbReference type="NCBI Taxonomy" id="7167"/>
    <lineage>
        <taxon>Eukaryota</taxon>
        <taxon>Metazoa</taxon>
        <taxon>Ecdysozoa</taxon>
        <taxon>Arthropoda</taxon>
        <taxon>Hexapoda</taxon>
        <taxon>Insecta</taxon>
        <taxon>Pterygota</taxon>
        <taxon>Neoptera</taxon>
        <taxon>Endopterygota</taxon>
        <taxon>Diptera</taxon>
        <taxon>Nematocera</taxon>
        <taxon>Culicoidea</taxon>
        <taxon>Culicidae</taxon>
        <taxon>Anophelinae</taxon>
        <taxon>Anopheles</taxon>
    </lineage>
</organism>
<dbReference type="RefSeq" id="XP_035795111.1">
    <property type="nucleotide sequence ID" value="XM_035939218.1"/>
</dbReference>
<dbReference type="VEuPathDB" id="VectorBase:AALB20_031458"/>
<dbReference type="GO" id="GO:0042147">
    <property type="term" value="P:retrograde transport, endosome to Golgi"/>
    <property type="evidence" value="ECO:0007669"/>
    <property type="project" value="TreeGrafter"/>
</dbReference>
<dbReference type="PROSITE" id="PS50003">
    <property type="entry name" value="PH_DOMAIN"/>
    <property type="match status" value="1"/>
</dbReference>
<dbReference type="EnsemblMetazoa" id="AALB006366-RA">
    <property type="protein sequence ID" value="AALB006366-PA"/>
    <property type="gene ID" value="AALB006366"/>
</dbReference>
<dbReference type="InterPro" id="IPR001849">
    <property type="entry name" value="PH_domain"/>
</dbReference>
<dbReference type="CDD" id="cd13288">
    <property type="entry name" value="PH_Ses"/>
    <property type="match status" value="1"/>
</dbReference>
<dbReference type="AlphaFoldDB" id="A0A182FIM1"/>
<dbReference type="STRING" id="7167.A0A182FIM1"/>
<protein>
    <submittedName>
        <fullName evidence="3">PH domain-containing protein</fullName>
    </submittedName>
</protein>
<feature type="region of interest" description="Disordered" evidence="2">
    <location>
        <begin position="139"/>
        <end position="247"/>
    </location>
</feature>
<dbReference type="FunFam" id="2.30.29.30:FF:000378">
    <property type="entry name" value="Uncharacterized protein, isoform A"/>
    <property type="match status" value="1"/>
</dbReference>
<dbReference type="CTD" id="33849"/>
<dbReference type="SUPFAM" id="SSF50729">
    <property type="entry name" value="PH domain-like"/>
    <property type="match status" value="1"/>
</dbReference>
<dbReference type="GO" id="GO:0005769">
    <property type="term" value="C:early endosome"/>
    <property type="evidence" value="ECO:0007669"/>
    <property type="project" value="TreeGrafter"/>
</dbReference>
<dbReference type="Gene3D" id="2.30.29.30">
    <property type="entry name" value="Pleckstrin-homology domain (PH domain)/Phosphotyrosine-binding domain (PTB)"/>
    <property type="match status" value="1"/>
</dbReference>
<evidence type="ECO:0000313" key="3">
    <source>
        <dbReference type="EnsemblMetazoa" id="AALB006366-PA"/>
    </source>
</evidence>
<dbReference type="GO" id="GO:0005829">
    <property type="term" value="C:cytosol"/>
    <property type="evidence" value="ECO:0007669"/>
    <property type="project" value="GOC"/>
</dbReference>
<dbReference type="Proteomes" id="UP000069272">
    <property type="component" value="Chromosome X"/>
</dbReference>
<feature type="coiled-coil region" evidence="1">
    <location>
        <begin position="112"/>
        <end position="139"/>
    </location>
</feature>
<accession>A0A182FIM1</accession>
<sequence length="317" mass="34768">MKINEKSLCLFATTPPVDLEGWMNKRGELNKSWQRRWFVLKGNLLFYFEKRGDKEPLGMIILEGCTVELAEEGEQYCFQIIFHGPNNRTYYLSTESQPIMEQWMKALTCAGYDYMKLMVAELQRQLEEIEGQCKEKQLDAVAPSPPKEPPPRRQNPFNKSRTTEPHTAVSETTVPPVSSSATQSTAPRDDEKRTVVSGDTVEPRAKPRNRSPPASKEPNMTAPESNDGSVDRTDGASCAAAPDSTEPLNGASCYSFEAMHSTLGIPVLADLSKWNESVLQASSATTTVGATAGSPLAAIAPTAISVAVTNESYAERS</sequence>
<dbReference type="GO" id="GO:0001881">
    <property type="term" value="P:receptor recycling"/>
    <property type="evidence" value="ECO:0007669"/>
    <property type="project" value="TreeGrafter"/>
</dbReference>
<reference evidence="3" key="2">
    <citation type="submission" date="2022-08" db="UniProtKB">
        <authorList>
            <consortium name="EnsemblMetazoa"/>
        </authorList>
    </citation>
    <scope>IDENTIFICATION</scope>
    <source>
        <strain evidence="3">STECLA/ALBI9_A</strain>
    </source>
</reference>
<dbReference type="GO" id="GO:0007032">
    <property type="term" value="P:endosome organization"/>
    <property type="evidence" value="ECO:0007669"/>
    <property type="project" value="TreeGrafter"/>
</dbReference>
<dbReference type="PANTHER" id="PTHR22902">
    <property type="entry name" value="SESQUIPEDALIAN"/>
    <property type="match status" value="1"/>
</dbReference>
<dbReference type="OrthoDB" id="10261837at2759"/>
<feature type="compositionally biased region" description="Low complexity" evidence="2">
    <location>
        <begin position="167"/>
        <end position="186"/>
    </location>
</feature>